<evidence type="ECO:0000256" key="1">
    <source>
        <dbReference type="ARBA" id="ARBA00004141"/>
    </source>
</evidence>
<comment type="subcellular location">
    <subcellularLocation>
        <location evidence="1">Membrane</location>
        <topology evidence="1">Multi-pass membrane protein</topology>
    </subcellularLocation>
</comment>
<feature type="transmembrane region" description="Helical" evidence="6">
    <location>
        <begin position="107"/>
        <end position="125"/>
    </location>
</feature>
<evidence type="ECO:0000256" key="2">
    <source>
        <dbReference type="ARBA" id="ARBA00005241"/>
    </source>
</evidence>
<dbReference type="AlphaFoldDB" id="A0A1D1UJ43"/>
<dbReference type="InterPro" id="IPR036259">
    <property type="entry name" value="MFS_trans_sf"/>
</dbReference>
<gene>
    <name evidence="8" type="primary">RvY_02251-1</name>
    <name evidence="8" type="synonym">RvY_02251.1</name>
    <name evidence="8" type="ORF">RvY_02251</name>
</gene>
<name>A0A1D1UJ43_RAMVA</name>
<accession>A0A1D1UJ43</accession>
<keyword evidence="9" id="KW-1185">Reference proteome</keyword>
<evidence type="ECO:0000256" key="6">
    <source>
        <dbReference type="SAM" id="Phobius"/>
    </source>
</evidence>
<comment type="similarity">
    <text evidence="2">Belongs to the major facilitator superfamily. MFSD6 family.</text>
</comment>
<organism evidence="8 9">
    <name type="scientific">Ramazzottius varieornatus</name>
    <name type="common">Water bear</name>
    <name type="synonym">Tardigrade</name>
    <dbReference type="NCBI Taxonomy" id="947166"/>
    <lineage>
        <taxon>Eukaryota</taxon>
        <taxon>Metazoa</taxon>
        <taxon>Ecdysozoa</taxon>
        <taxon>Tardigrada</taxon>
        <taxon>Eutardigrada</taxon>
        <taxon>Parachela</taxon>
        <taxon>Hypsibioidea</taxon>
        <taxon>Ramazzottiidae</taxon>
        <taxon>Ramazzottius</taxon>
    </lineage>
</organism>
<evidence type="ECO:0000256" key="3">
    <source>
        <dbReference type="ARBA" id="ARBA00022692"/>
    </source>
</evidence>
<dbReference type="Gene3D" id="1.20.1250.20">
    <property type="entry name" value="MFS general substrate transporter like domains"/>
    <property type="match status" value="1"/>
</dbReference>
<dbReference type="Pfam" id="PF12832">
    <property type="entry name" value="MFS_1_like"/>
    <property type="match status" value="1"/>
</dbReference>
<dbReference type="InterPro" id="IPR051717">
    <property type="entry name" value="MFS_MFSD6"/>
</dbReference>
<dbReference type="SUPFAM" id="SSF103473">
    <property type="entry name" value="MFS general substrate transporter"/>
    <property type="match status" value="1"/>
</dbReference>
<dbReference type="PANTHER" id="PTHR16172:SF41">
    <property type="entry name" value="MAJOR FACILITATOR SUPERFAMILY DOMAIN-CONTAINING PROTEIN 6-LIKE"/>
    <property type="match status" value="1"/>
</dbReference>
<dbReference type="OrthoDB" id="5989317at2759"/>
<dbReference type="GO" id="GO:0016020">
    <property type="term" value="C:membrane"/>
    <property type="evidence" value="ECO:0007669"/>
    <property type="project" value="UniProtKB-SubCell"/>
</dbReference>
<evidence type="ECO:0000313" key="9">
    <source>
        <dbReference type="Proteomes" id="UP000186922"/>
    </source>
</evidence>
<dbReference type="InterPro" id="IPR024989">
    <property type="entry name" value="MFS_assoc_dom"/>
</dbReference>
<evidence type="ECO:0000313" key="8">
    <source>
        <dbReference type="EMBL" id="GAU89739.1"/>
    </source>
</evidence>
<evidence type="ECO:0000256" key="5">
    <source>
        <dbReference type="ARBA" id="ARBA00023136"/>
    </source>
</evidence>
<evidence type="ECO:0000256" key="4">
    <source>
        <dbReference type="ARBA" id="ARBA00022989"/>
    </source>
</evidence>
<evidence type="ECO:0000259" key="7">
    <source>
        <dbReference type="Pfam" id="PF12832"/>
    </source>
</evidence>
<protein>
    <recommendedName>
        <fullName evidence="7">Major facilitator superfamily associated domain-containing protein</fullName>
    </recommendedName>
</protein>
<sequence>MAQNKSQVNVSPVSAAAKSIVFLRPGRYASKTVVPHSQEFGIFSDQPCVLDAACACVIPYISIYNRYLGLSASQNGIIFGGLPFVAMLSKPLTGALADRSSFRPANLSRFFIVIQTIVLFAVYFVPRSELASFPAPSTCSISSCQTLLSQITATGNFSCNVKRGEVNWTVEYAHFVDLEQLKTLVDADGRNASCCCEKPQWEPNGTSQSGLYWTTQFWLTAVLLVVGFSAAGAVTTLIDTIAFALVEMSPFPTSYGSNRVFG</sequence>
<comment type="caution">
    <text evidence="8">The sequence shown here is derived from an EMBL/GenBank/DDBJ whole genome shotgun (WGS) entry which is preliminary data.</text>
</comment>
<feature type="domain" description="Major facilitator superfamily associated" evidence="7">
    <location>
        <begin position="52"/>
        <end position="262"/>
    </location>
</feature>
<dbReference type="EMBL" id="BDGG01000001">
    <property type="protein sequence ID" value="GAU89739.1"/>
    <property type="molecule type" value="Genomic_DNA"/>
</dbReference>
<dbReference type="PANTHER" id="PTHR16172">
    <property type="entry name" value="MAJOR FACILITATOR SUPERFAMILY DOMAIN-CONTAINING PROTEIN 6-LIKE"/>
    <property type="match status" value="1"/>
</dbReference>
<keyword evidence="3 6" id="KW-0812">Transmembrane</keyword>
<reference evidence="8 9" key="1">
    <citation type="journal article" date="2016" name="Nat. Commun.">
        <title>Extremotolerant tardigrade genome and improved radiotolerance of human cultured cells by tardigrade-unique protein.</title>
        <authorList>
            <person name="Hashimoto T."/>
            <person name="Horikawa D.D."/>
            <person name="Saito Y."/>
            <person name="Kuwahara H."/>
            <person name="Kozuka-Hata H."/>
            <person name="Shin-I T."/>
            <person name="Minakuchi Y."/>
            <person name="Ohishi K."/>
            <person name="Motoyama A."/>
            <person name="Aizu T."/>
            <person name="Enomoto A."/>
            <person name="Kondo K."/>
            <person name="Tanaka S."/>
            <person name="Hara Y."/>
            <person name="Koshikawa S."/>
            <person name="Sagara H."/>
            <person name="Miura T."/>
            <person name="Yokobori S."/>
            <person name="Miyagawa K."/>
            <person name="Suzuki Y."/>
            <person name="Kubo T."/>
            <person name="Oyama M."/>
            <person name="Kohara Y."/>
            <person name="Fujiyama A."/>
            <person name="Arakawa K."/>
            <person name="Katayama T."/>
            <person name="Toyoda A."/>
            <person name="Kunieda T."/>
        </authorList>
    </citation>
    <scope>NUCLEOTIDE SEQUENCE [LARGE SCALE GENOMIC DNA]</scope>
    <source>
        <strain evidence="8 9">YOKOZUNA-1</strain>
    </source>
</reference>
<keyword evidence="4 6" id="KW-1133">Transmembrane helix</keyword>
<dbReference type="Proteomes" id="UP000186922">
    <property type="component" value="Unassembled WGS sequence"/>
</dbReference>
<keyword evidence="5 6" id="KW-0472">Membrane</keyword>
<proteinExistence type="inferred from homology"/>
<feature type="transmembrane region" description="Helical" evidence="6">
    <location>
        <begin position="217"/>
        <end position="246"/>
    </location>
</feature>